<protein>
    <submittedName>
        <fullName evidence="2">Uncharacterized protein</fullName>
    </submittedName>
</protein>
<name>A0A091MHP0_9PASS</name>
<sequence>KKSLIKPEYLSSSISDDRPSMMFPRVQTTSGHANPGYQPNNPYDRHSTNRGHF</sequence>
<feature type="compositionally biased region" description="Polar residues" evidence="1">
    <location>
        <begin position="26"/>
        <end position="41"/>
    </location>
</feature>
<feature type="region of interest" description="Disordered" evidence="1">
    <location>
        <begin position="1"/>
        <end position="53"/>
    </location>
</feature>
<keyword evidence="3" id="KW-1185">Reference proteome</keyword>
<dbReference type="Proteomes" id="UP000053537">
    <property type="component" value="Unassembled WGS sequence"/>
</dbReference>
<evidence type="ECO:0000256" key="1">
    <source>
        <dbReference type="SAM" id="MobiDB-lite"/>
    </source>
</evidence>
<feature type="non-terminal residue" evidence="2">
    <location>
        <position position="53"/>
    </location>
</feature>
<dbReference type="AlphaFoldDB" id="A0A091MHP0"/>
<gene>
    <name evidence="2" type="ORF">N310_05782</name>
</gene>
<proteinExistence type="predicted"/>
<organism evidence="2 3">
    <name type="scientific">Acanthisitta chloris</name>
    <name type="common">rifleman</name>
    <dbReference type="NCBI Taxonomy" id="57068"/>
    <lineage>
        <taxon>Eukaryota</taxon>
        <taxon>Metazoa</taxon>
        <taxon>Chordata</taxon>
        <taxon>Craniata</taxon>
        <taxon>Vertebrata</taxon>
        <taxon>Euteleostomi</taxon>
        <taxon>Archelosauria</taxon>
        <taxon>Archosauria</taxon>
        <taxon>Dinosauria</taxon>
        <taxon>Saurischia</taxon>
        <taxon>Theropoda</taxon>
        <taxon>Coelurosauria</taxon>
        <taxon>Aves</taxon>
        <taxon>Neognathae</taxon>
        <taxon>Neoaves</taxon>
        <taxon>Telluraves</taxon>
        <taxon>Australaves</taxon>
        <taxon>Passeriformes</taxon>
        <taxon>Acanthisittidae</taxon>
        <taxon>Acanthisitta</taxon>
    </lineage>
</organism>
<reference evidence="2 3" key="1">
    <citation type="submission" date="2014-04" db="EMBL/GenBank/DDBJ databases">
        <title>Genome evolution of avian class.</title>
        <authorList>
            <person name="Zhang G."/>
            <person name="Li C."/>
        </authorList>
    </citation>
    <scope>NUCLEOTIDE SEQUENCE [LARGE SCALE GENOMIC DNA]</scope>
    <source>
        <strain evidence="2">BGI_N310</strain>
    </source>
</reference>
<feature type="non-terminal residue" evidence="2">
    <location>
        <position position="1"/>
    </location>
</feature>
<dbReference type="EMBL" id="KK828135">
    <property type="protein sequence ID" value="KFP74360.1"/>
    <property type="molecule type" value="Genomic_DNA"/>
</dbReference>
<accession>A0A091MHP0</accession>
<evidence type="ECO:0000313" key="3">
    <source>
        <dbReference type="Proteomes" id="UP000053537"/>
    </source>
</evidence>
<evidence type="ECO:0000313" key="2">
    <source>
        <dbReference type="EMBL" id="KFP74360.1"/>
    </source>
</evidence>